<dbReference type="Proteomes" id="UP000499080">
    <property type="component" value="Unassembled WGS sequence"/>
</dbReference>
<keyword evidence="2" id="KW-1185">Reference proteome</keyword>
<proteinExistence type="predicted"/>
<evidence type="ECO:0000313" key="1">
    <source>
        <dbReference type="EMBL" id="GBN33941.1"/>
    </source>
</evidence>
<dbReference type="AlphaFoldDB" id="A0A4Y2N3M0"/>
<sequence>MLRCRSSDQHHFRSAFPTEVGGMCALSNCTFYPLALQRLPNLCFNLGERKSGHSRTLRSTSFGARCSKTRRQFQNPMRIGAVWSK</sequence>
<accession>A0A4Y2N3M0</accession>
<dbReference type="EMBL" id="BGPR01008454">
    <property type="protein sequence ID" value="GBN33941.1"/>
    <property type="molecule type" value="Genomic_DNA"/>
</dbReference>
<evidence type="ECO:0000313" key="2">
    <source>
        <dbReference type="Proteomes" id="UP000499080"/>
    </source>
</evidence>
<protein>
    <submittedName>
        <fullName evidence="1">Uncharacterized protein</fullName>
    </submittedName>
</protein>
<gene>
    <name evidence="1" type="ORF">AVEN_266208_1</name>
</gene>
<reference evidence="1 2" key="1">
    <citation type="journal article" date="2019" name="Sci. Rep.">
        <title>Orb-weaving spider Araneus ventricosus genome elucidates the spidroin gene catalogue.</title>
        <authorList>
            <person name="Kono N."/>
            <person name="Nakamura H."/>
            <person name="Ohtoshi R."/>
            <person name="Moran D.A.P."/>
            <person name="Shinohara A."/>
            <person name="Yoshida Y."/>
            <person name="Fujiwara M."/>
            <person name="Mori M."/>
            <person name="Tomita M."/>
            <person name="Arakawa K."/>
        </authorList>
    </citation>
    <scope>NUCLEOTIDE SEQUENCE [LARGE SCALE GENOMIC DNA]</scope>
</reference>
<name>A0A4Y2N3M0_ARAVE</name>
<organism evidence="1 2">
    <name type="scientific">Araneus ventricosus</name>
    <name type="common">Orbweaver spider</name>
    <name type="synonym">Epeira ventricosa</name>
    <dbReference type="NCBI Taxonomy" id="182803"/>
    <lineage>
        <taxon>Eukaryota</taxon>
        <taxon>Metazoa</taxon>
        <taxon>Ecdysozoa</taxon>
        <taxon>Arthropoda</taxon>
        <taxon>Chelicerata</taxon>
        <taxon>Arachnida</taxon>
        <taxon>Araneae</taxon>
        <taxon>Araneomorphae</taxon>
        <taxon>Entelegynae</taxon>
        <taxon>Araneoidea</taxon>
        <taxon>Araneidae</taxon>
        <taxon>Araneus</taxon>
    </lineage>
</organism>
<comment type="caution">
    <text evidence="1">The sequence shown here is derived from an EMBL/GenBank/DDBJ whole genome shotgun (WGS) entry which is preliminary data.</text>
</comment>